<comment type="subcellular location">
    <subcellularLocation>
        <location evidence="1">Membrane</location>
        <topology evidence="1">Multi-pass membrane protein</topology>
    </subcellularLocation>
</comment>
<feature type="transmembrane region" description="Helical" evidence="7">
    <location>
        <begin position="6"/>
        <end position="25"/>
    </location>
</feature>
<evidence type="ECO:0000313" key="8">
    <source>
        <dbReference type="EMBL" id="SFV69808.1"/>
    </source>
</evidence>
<gene>
    <name evidence="8" type="ORF">MNB_SV-14-1713</name>
</gene>
<accession>A0A1W1CVA4</accession>
<proteinExistence type="predicted"/>
<dbReference type="GO" id="GO:0055085">
    <property type="term" value="P:transmembrane transport"/>
    <property type="evidence" value="ECO:0007669"/>
    <property type="project" value="InterPro"/>
</dbReference>
<dbReference type="Pfam" id="PF03547">
    <property type="entry name" value="Mem_trans"/>
    <property type="match status" value="2"/>
</dbReference>
<feature type="transmembrane region" description="Helical" evidence="7">
    <location>
        <begin position="154"/>
        <end position="174"/>
    </location>
</feature>
<reference evidence="8" key="1">
    <citation type="submission" date="2016-10" db="EMBL/GenBank/DDBJ databases">
        <authorList>
            <person name="de Groot N.N."/>
        </authorList>
    </citation>
    <scope>NUCLEOTIDE SEQUENCE</scope>
</reference>
<dbReference type="AlphaFoldDB" id="A0A1W1CVA4"/>
<keyword evidence="2" id="KW-0813">Transport</keyword>
<keyword evidence="5 7" id="KW-1133">Transmembrane helix</keyword>
<evidence type="ECO:0000256" key="6">
    <source>
        <dbReference type="ARBA" id="ARBA00023136"/>
    </source>
</evidence>
<keyword evidence="4 7" id="KW-0812">Transmembrane</keyword>
<feature type="transmembrane region" description="Helical" evidence="7">
    <location>
        <begin position="186"/>
        <end position="207"/>
    </location>
</feature>
<evidence type="ECO:0000256" key="3">
    <source>
        <dbReference type="ARBA" id="ARBA00022475"/>
    </source>
</evidence>
<feature type="transmembrane region" description="Helical" evidence="7">
    <location>
        <begin position="93"/>
        <end position="116"/>
    </location>
</feature>
<evidence type="ECO:0000256" key="4">
    <source>
        <dbReference type="ARBA" id="ARBA00022692"/>
    </source>
</evidence>
<feature type="transmembrane region" description="Helical" evidence="7">
    <location>
        <begin position="64"/>
        <end position="81"/>
    </location>
</feature>
<organism evidence="8">
    <name type="scientific">hydrothermal vent metagenome</name>
    <dbReference type="NCBI Taxonomy" id="652676"/>
    <lineage>
        <taxon>unclassified sequences</taxon>
        <taxon>metagenomes</taxon>
        <taxon>ecological metagenomes</taxon>
    </lineage>
</organism>
<name>A0A1W1CVA4_9ZZZZ</name>
<feature type="transmembrane region" description="Helical" evidence="7">
    <location>
        <begin position="246"/>
        <end position="268"/>
    </location>
</feature>
<evidence type="ECO:0000256" key="1">
    <source>
        <dbReference type="ARBA" id="ARBA00004141"/>
    </source>
</evidence>
<feature type="transmembrane region" description="Helical" evidence="7">
    <location>
        <begin position="280"/>
        <end position="299"/>
    </location>
</feature>
<feature type="transmembrane region" description="Helical" evidence="7">
    <location>
        <begin position="122"/>
        <end position="142"/>
    </location>
</feature>
<dbReference type="PANTHER" id="PTHR36838">
    <property type="entry name" value="AUXIN EFFLUX CARRIER FAMILY PROTEIN"/>
    <property type="match status" value="1"/>
</dbReference>
<evidence type="ECO:0000256" key="5">
    <source>
        <dbReference type="ARBA" id="ARBA00022989"/>
    </source>
</evidence>
<dbReference type="InterPro" id="IPR004776">
    <property type="entry name" value="Mem_transp_PIN-like"/>
</dbReference>
<feature type="transmembrane region" description="Helical" evidence="7">
    <location>
        <begin position="219"/>
        <end position="240"/>
    </location>
</feature>
<feature type="transmembrane region" description="Helical" evidence="7">
    <location>
        <begin position="37"/>
        <end position="58"/>
    </location>
</feature>
<keyword evidence="6 7" id="KW-0472">Membrane</keyword>
<dbReference type="GO" id="GO:0016020">
    <property type="term" value="C:membrane"/>
    <property type="evidence" value="ECO:0007669"/>
    <property type="project" value="UniProtKB-SubCell"/>
</dbReference>
<keyword evidence="3" id="KW-1003">Cell membrane</keyword>
<evidence type="ECO:0000256" key="7">
    <source>
        <dbReference type="SAM" id="Phobius"/>
    </source>
</evidence>
<dbReference type="EMBL" id="FPHN01000282">
    <property type="protein sequence ID" value="SFV69808.1"/>
    <property type="molecule type" value="Genomic_DNA"/>
</dbReference>
<sequence>MFETILSIIFVYIFILLGYIAKRIFKEDMNSKTLTLFSVYFLQGFVTVWGFSTASLSIKHFVIPLYYIGIIFLLLIPTLILTKKFIKDPKERAIINIAGFVGNTGNIGIPLGIALFGMESVIYTTLINIANVFVVYILGVYIYSRGSFSIKKSLFNIIKIPIIPASIIAIIINLNDIEIPLQIKEFFKMGAYAGIVLQLFLLGTFLYGIKLTNIKKYMFITVMLQKFILIPLLTAFILSFTDLSLFVQGVILMEMMVPLAVANINLASLYNCNPKDVTSLILLSTLIFIPILFFLSKILSKFYL</sequence>
<evidence type="ECO:0000256" key="2">
    <source>
        <dbReference type="ARBA" id="ARBA00022448"/>
    </source>
</evidence>
<dbReference type="PANTHER" id="PTHR36838:SF3">
    <property type="entry name" value="TRANSPORTER AUXIN EFFLUX CARRIER EC FAMILY"/>
    <property type="match status" value="1"/>
</dbReference>
<protein>
    <submittedName>
        <fullName evidence="8">Malate permease</fullName>
    </submittedName>
</protein>